<proteinExistence type="inferred from homology"/>
<keyword evidence="6" id="KW-0472">Membrane</keyword>
<dbReference type="InterPro" id="IPR027417">
    <property type="entry name" value="P-loop_NTPase"/>
</dbReference>
<evidence type="ECO:0000256" key="5">
    <source>
        <dbReference type="SAM" id="MobiDB-lite"/>
    </source>
</evidence>
<evidence type="ECO:0000256" key="4">
    <source>
        <dbReference type="ARBA" id="ARBA00022840"/>
    </source>
</evidence>
<feature type="region of interest" description="Disordered" evidence="5">
    <location>
        <begin position="479"/>
        <end position="508"/>
    </location>
</feature>
<dbReference type="Pfam" id="PF00005">
    <property type="entry name" value="ABC_tran"/>
    <property type="match status" value="1"/>
</dbReference>
<evidence type="ECO:0000256" key="3">
    <source>
        <dbReference type="ARBA" id="ARBA00022741"/>
    </source>
</evidence>
<feature type="transmembrane region" description="Helical" evidence="6">
    <location>
        <begin position="695"/>
        <end position="715"/>
    </location>
</feature>
<feature type="transmembrane region" description="Helical" evidence="6">
    <location>
        <begin position="722"/>
        <end position="742"/>
    </location>
</feature>
<dbReference type="InterPro" id="IPR003439">
    <property type="entry name" value="ABC_transporter-like_ATP-bd"/>
</dbReference>
<feature type="transmembrane region" description="Helical" evidence="6">
    <location>
        <begin position="788"/>
        <end position="805"/>
    </location>
</feature>
<keyword evidence="4" id="KW-0067">ATP-binding</keyword>
<comment type="caution">
    <text evidence="8">The sequence shown here is derived from an EMBL/GenBank/DDBJ whole genome shotgun (WGS) entry which is preliminary data.</text>
</comment>
<dbReference type="GO" id="GO:0005524">
    <property type="term" value="F:ATP binding"/>
    <property type="evidence" value="ECO:0007669"/>
    <property type="project" value="UniProtKB-KW"/>
</dbReference>
<dbReference type="Proteomes" id="UP000319210">
    <property type="component" value="Unassembled WGS sequence"/>
</dbReference>
<evidence type="ECO:0000259" key="7">
    <source>
        <dbReference type="PROSITE" id="PS50893"/>
    </source>
</evidence>
<evidence type="ECO:0000256" key="2">
    <source>
        <dbReference type="ARBA" id="ARBA00022448"/>
    </source>
</evidence>
<dbReference type="Gene3D" id="3.40.50.300">
    <property type="entry name" value="P-loop containing nucleotide triphosphate hydrolases"/>
    <property type="match status" value="1"/>
</dbReference>
<evidence type="ECO:0000256" key="1">
    <source>
        <dbReference type="ARBA" id="ARBA00005417"/>
    </source>
</evidence>
<keyword evidence="6" id="KW-0812">Transmembrane</keyword>
<keyword evidence="2" id="KW-0813">Transport</keyword>
<dbReference type="PROSITE" id="PS50893">
    <property type="entry name" value="ABC_TRANSPORTER_2"/>
    <property type="match status" value="1"/>
</dbReference>
<reference evidence="8 9" key="1">
    <citation type="submission" date="2019-06" db="EMBL/GenBank/DDBJ databases">
        <title>Whole genome shotgun sequence of Streptomyces cacaoi subsp. cacaoi NBRC 12748.</title>
        <authorList>
            <person name="Hosoyama A."/>
            <person name="Uohara A."/>
            <person name="Ohji S."/>
            <person name="Ichikawa N."/>
        </authorList>
    </citation>
    <scope>NUCLEOTIDE SEQUENCE [LARGE SCALE GENOMIC DNA]</scope>
    <source>
        <strain evidence="8 9">NBRC 12748</strain>
    </source>
</reference>
<evidence type="ECO:0000313" key="9">
    <source>
        <dbReference type="Proteomes" id="UP000319210"/>
    </source>
</evidence>
<keyword evidence="9" id="KW-1185">Reference proteome</keyword>
<comment type="similarity">
    <text evidence="1">Belongs to the ABC transporter superfamily.</text>
</comment>
<dbReference type="EMBL" id="BJMM01000010">
    <property type="protein sequence ID" value="GEB49992.1"/>
    <property type="molecule type" value="Genomic_DNA"/>
</dbReference>
<name>A0A4Y3QXN8_STRCI</name>
<feature type="domain" description="ABC transporter" evidence="7">
    <location>
        <begin position="2"/>
        <end position="228"/>
    </location>
</feature>
<sequence length="810" mass="83812">MIQAIGLTSMSRRRRPPRVDDLTFEASPGEVTVLLGPAGSGKSEALRLMLQLVPGRGIALFRGRPLHRIPHPAHEVGVLLGDVPGHPGRTARGHLRMLAAVVGAPQGRADDVLDLVGLTGLADQRLGDFSRGMDRRLGMAAALLGDPHTLVLDEPTKDLSPREASWLHGLLRGFVHQGGQVLTTTCDPKEAARTGDRIVSLERGRLMADQLASDFRRTRLRPRVAIRTPHAERFAAVLSQEARSAARSRGGGGAIEVVCEGGSRVEVYGSNCAAVGETAYRHGILVHQLAEEIGDTGDRARRGPLLRADGRIPVEPAPTHLLAGGPASEREAHALPGAAPVHGEVQHAAPQPEVGSRELAGTVLVESQKTVGAGDRAGARGEARGAAAEAEDAAVETANSGSTAQGPSVPAPSAHVSEPTASHGAESTEEAEARPEACVDAEAAEGDPAREPGEPPHEPSPGTTKSLVQVADAVAVRSPRPAVVSAPPVTSHSAEPAELGSGSGAAGRWAPEAPELPVVRRPGPAAPVRYELRRMFGVRTPWLIALASVLASLMTAVVLARQGATGAASHSEGLLLGLRLLTGWPDLPFLLPPAAPAAGLLGALAFGQEFRYPALAPAQAPVPRRLGLLAAKLLVSGAVAIGLCLVTAMLNVGVLTLLYGLDSGAFRLPAHGFGLSSLTQLSVPTGDTAVLSPGLQALSVLALCVGCAWAGLLAAGVFRSTFVGVVAALGAPLLVAPLAKMLSTGPVAQSLDGFPARLRTVLLFPWPSGAEQWVAIAMRLTSQPLGRALALSLTVLFCVYAFTSLRSRPR</sequence>
<feature type="region of interest" description="Disordered" evidence="5">
    <location>
        <begin position="370"/>
        <end position="464"/>
    </location>
</feature>
<accession>A0A4Y3QXN8</accession>
<evidence type="ECO:0000313" key="8">
    <source>
        <dbReference type="EMBL" id="GEB49992.1"/>
    </source>
</evidence>
<evidence type="ECO:0000256" key="6">
    <source>
        <dbReference type="SAM" id="Phobius"/>
    </source>
</evidence>
<gene>
    <name evidence="8" type="ORF">SCA03_25430</name>
</gene>
<feature type="compositionally biased region" description="Low complexity" evidence="5">
    <location>
        <begin position="479"/>
        <end position="494"/>
    </location>
</feature>
<feature type="region of interest" description="Disordered" evidence="5">
    <location>
        <begin position="298"/>
        <end position="325"/>
    </location>
</feature>
<feature type="transmembrane region" description="Helical" evidence="6">
    <location>
        <begin position="542"/>
        <end position="560"/>
    </location>
</feature>
<feature type="transmembrane region" description="Helical" evidence="6">
    <location>
        <begin position="633"/>
        <end position="659"/>
    </location>
</feature>
<keyword evidence="6" id="KW-1133">Transmembrane helix</keyword>
<dbReference type="AlphaFoldDB" id="A0A4Y3QXN8"/>
<dbReference type="RefSeq" id="WP_086813842.1">
    <property type="nucleotide sequence ID" value="NZ_BJMM01000010.1"/>
</dbReference>
<dbReference type="PANTHER" id="PTHR43335:SF4">
    <property type="entry name" value="ABC TRANSPORTER, ATP-BINDING PROTEIN"/>
    <property type="match status" value="1"/>
</dbReference>
<keyword evidence="3" id="KW-0547">Nucleotide-binding</keyword>
<feature type="compositionally biased region" description="Basic and acidic residues" evidence="5">
    <location>
        <begin position="447"/>
        <end position="457"/>
    </location>
</feature>
<dbReference type="GO" id="GO:0016887">
    <property type="term" value="F:ATP hydrolysis activity"/>
    <property type="evidence" value="ECO:0007669"/>
    <property type="project" value="InterPro"/>
</dbReference>
<dbReference type="OrthoDB" id="9804819at2"/>
<dbReference type="SUPFAM" id="SSF52540">
    <property type="entry name" value="P-loop containing nucleoside triphosphate hydrolases"/>
    <property type="match status" value="1"/>
</dbReference>
<organism evidence="8 9">
    <name type="scientific">Streptomyces cacaoi</name>
    <dbReference type="NCBI Taxonomy" id="1898"/>
    <lineage>
        <taxon>Bacteria</taxon>
        <taxon>Bacillati</taxon>
        <taxon>Actinomycetota</taxon>
        <taxon>Actinomycetes</taxon>
        <taxon>Kitasatosporales</taxon>
        <taxon>Streptomycetaceae</taxon>
        <taxon>Streptomyces</taxon>
    </lineage>
</organism>
<dbReference type="SMART" id="SM00382">
    <property type="entry name" value="AAA"/>
    <property type="match status" value="1"/>
</dbReference>
<feature type="compositionally biased region" description="Polar residues" evidence="5">
    <location>
        <begin position="397"/>
        <end position="406"/>
    </location>
</feature>
<dbReference type="InterPro" id="IPR003593">
    <property type="entry name" value="AAA+_ATPase"/>
</dbReference>
<dbReference type="PANTHER" id="PTHR43335">
    <property type="entry name" value="ABC TRANSPORTER, ATP-BINDING PROTEIN"/>
    <property type="match status" value="1"/>
</dbReference>
<protein>
    <submittedName>
        <fullName evidence="8">ABC transporter</fullName>
    </submittedName>
</protein>